<evidence type="ECO:0000256" key="1">
    <source>
        <dbReference type="ARBA" id="ARBA00022670"/>
    </source>
</evidence>
<evidence type="ECO:0000259" key="7">
    <source>
        <dbReference type="Pfam" id="PF01432"/>
    </source>
</evidence>
<dbReference type="PANTHER" id="PTHR11804:SF79">
    <property type="entry name" value="MITOCHONDRIAL INTERMEDIATE PEPTIDASE"/>
    <property type="match status" value="1"/>
</dbReference>
<comment type="cofactor">
    <cofactor evidence="6">
        <name>Zn(2+)</name>
        <dbReference type="ChEBI" id="CHEBI:29105"/>
    </cofactor>
    <text evidence="6">Binds 1 zinc ion.</text>
</comment>
<name>A0A9Q1IJX4_SYNKA</name>
<dbReference type="GO" id="GO:0046872">
    <property type="term" value="F:metal ion binding"/>
    <property type="evidence" value="ECO:0007669"/>
    <property type="project" value="UniProtKB-UniRule"/>
</dbReference>
<dbReference type="GO" id="GO:0004222">
    <property type="term" value="F:metalloendopeptidase activity"/>
    <property type="evidence" value="ECO:0007669"/>
    <property type="project" value="InterPro"/>
</dbReference>
<gene>
    <name evidence="8" type="ORF">SKAU_G00324850</name>
</gene>
<dbReference type="Gene3D" id="1.10.1370.40">
    <property type="match status" value="2"/>
</dbReference>
<keyword evidence="3 6" id="KW-0378">Hydrolase</keyword>
<evidence type="ECO:0000313" key="8">
    <source>
        <dbReference type="EMBL" id="KAJ8342557.1"/>
    </source>
</evidence>
<evidence type="ECO:0000256" key="5">
    <source>
        <dbReference type="ARBA" id="ARBA00023049"/>
    </source>
</evidence>
<dbReference type="Pfam" id="PF01432">
    <property type="entry name" value="Peptidase_M3"/>
    <property type="match status" value="1"/>
</dbReference>
<dbReference type="InterPro" id="IPR001567">
    <property type="entry name" value="Pept_M3A_M3B_dom"/>
</dbReference>
<dbReference type="AlphaFoldDB" id="A0A9Q1IJX4"/>
<reference evidence="8" key="1">
    <citation type="journal article" date="2023" name="Science">
        <title>Genome structures resolve the early diversification of teleost fishes.</title>
        <authorList>
            <person name="Parey E."/>
            <person name="Louis A."/>
            <person name="Montfort J."/>
            <person name="Bouchez O."/>
            <person name="Roques C."/>
            <person name="Iampietro C."/>
            <person name="Lluch J."/>
            <person name="Castinel A."/>
            <person name="Donnadieu C."/>
            <person name="Desvignes T."/>
            <person name="Floi Bucao C."/>
            <person name="Jouanno E."/>
            <person name="Wen M."/>
            <person name="Mejri S."/>
            <person name="Dirks R."/>
            <person name="Jansen H."/>
            <person name="Henkel C."/>
            <person name="Chen W.J."/>
            <person name="Zahm M."/>
            <person name="Cabau C."/>
            <person name="Klopp C."/>
            <person name="Thompson A.W."/>
            <person name="Robinson-Rechavi M."/>
            <person name="Braasch I."/>
            <person name="Lecointre G."/>
            <person name="Bobe J."/>
            <person name="Postlethwait J.H."/>
            <person name="Berthelot C."/>
            <person name="Roest Crollius H."/>
            <person name="Guiguen Y."/>
        </authorList>
    </citation>
    <scope>NUCLEOTIDE SEQUENCE</scope>
    <source>
        <strain evidence="8">WJC10195</strain>
    </source>
</reference>
<dbReference type="CDD" id="cd06457">
    <property type="entry name" value="M3A_MIP"/>
    <property type="match status" value="1"/>
</dbReference>
<keyword evidence="9" id="KW-1185">Reference proteome</keyword>
<dbReference type="GO" id="GO:0005739">
    <property type="term" value="C:mitochondrion"/>
    <property type="evidence" value="ECO:0007669"/>
    <property type="project" value="TreeGrafter"/>
</dbReference>
<evidence type="ECO:0000256" key="2">
    <source>
        <dbReference type="ARBA" id="ARBA00022723"/>
    </source>
</evidence>
<dbReference type="FunFam" id="3.40.390.10:FF:000013">
    <property type="entry name" value="Mitochondrial intermediate peptidase"/>
    <property type="match status" value="1"/>
</dbReference>
<keyword evidence="4 6" id="KW-0862">Zinc</keyword>
<dbReference type="SUPFAM" id="SSF55486">
    <property type="entry name" value="Metalloproteases ('zincins'), catalytic domain"/>
    <property type="match status" value="1"/>
</dbReference>
<dbReference type="OrthoDB" id="17530at2759"/>
<keyword evidence="5 6" id="KW-0482">Metalloprotease</keyword>
<evidence type="ECO:0000256" key="6">
    <source>
        <dbReference type="RuleBase" id="RU003435"/>
    </source>
</evidence>
<dbReference type="PANTHER" id="PTHR11804">
    <property type="entry name" value="PROTEASE M3 THIMET OLIGOPEPTIDASE-RELATED"/>
    <property type="match status" value="1"/>
</dbReference>
<comment type="caution">
    <text evidence="8">The sequence shown here is derived from an EMBL/GenBank/DDBJ whole genome shotgun (WGS) entry which is preliminary data.</text>
</comment>
<keyword evidence="1 6" id="KW-0645">Protease</keyword>
<dbReference type="GO" id="GO:0006518">
    <property type="term" value="P:peptide metabolic process"/>
    <property type="evidence" value="ECO:0007669"/>
    <property type="project" value="TreeGrafter"/>
</dbReference>
<comment type="similarity">
    <text evidence="6">Belongs to the peptidase M3 family.</text>
</comment>
<evidence type="ECO:0000256" key="3">
    <source>
        <dbReference type="ARBA" id="ARBA00022801"/>
    </source>
</evidence>
<dbReference type="EMBL" id="JAINUF010000014">
    <property type="protein sequence ID" value="KAJ8342557.1"/>
    <property type="molecule type" value="Genomic_DNA"/>
</dbReference>
<sequence>MLACNRLASIIKHTRISTLTRYVTTWSPVGAAFNARHHKRLDLSEQNVGLFGVPELCTQAGFAVVEDRALKETEQLVNRVCCGPPGATTVETFDQLSDSLCKVADLADFVKVAHPDPAFREAAERTCVNIGTVVEKLNTNVELSKSLRDLLDNKKVLATLDPETRRVAELFMFDFEISGIHLDEKKRRKAVSLNVNLLDLSNEFLMGSHQPNKIEKHVLPDHIRHCFTIDGNCIQIGGLHADSPNDLVREAAYKIFLYPIPKLDDGQKPRNCDEIPQIADGKTLRQNNERLQTMRNLKTRVNPRNAELMPWDHPYFSGAVRAERYNIDPSLYSPYFSLGACMEGLNNLFSQLLGVAFQDEHPKAGEVWSEDVRKLAVVHETEGLLGYIYCDFFHRPDKPHQDCHFTIRGGRLKENGEYQLPVVVLMLSLPHPSKNTPTLLTPAMMENLFHEMGHAMHSMLGRTRYQHVTGTRCSTDFAEVPSILMEYFATDYRVVSQFARHYQTGQPLPESMVSCLCESKRVCGAADTQLQVFYAALDQVYHGKPQNQSSTKILQEIQERFYGLPYVPNTAWQLRFSHLIGYGAKYYSYLMSRAVASMLWRQCFLKDPFDRDMGERYRREMLSHGGAREPMLMVKGMLQRSPTIEDFVDALVSDLNPPSQHL</sequence>
<feature type="domain" description="Peptidase M3A/M3B catalytic" evidence="7">
    <location>
        <begin position="282"/>
        <end position="651"/>
    </location>
</feature>
<accession>A0A9Q1IJX4</accession>
<dbReference type="GO" id="GO:0006627">
    <property type="term" value="P:protein processing involved in protein targeting to mitochondrion"/>
    <property type="evidence" value="ECO:0007669"/>
    <property type="project" value="TreeGrafter"/>
</dbReference>
<keyword evidence="2 6" id="KW-0479">Metal-binding</keyword>
<dbReference type="InterPro" id="IPR033851">
    <property type="entry name" value="M3A_MIP"/>
</dbReference>
<evidence type="ECO:0000313" key="9">
    <source>
        <dbReference type="Proteomes" id="UP001152622"/>
    </source>
</evidence>
<evidence type="ECO:0000256" key="4">
    <source>
        <dbReference type="ARBA" id="ARBA00022833"/>
    </source>
</evidence>
<dbReference type="InterPro" id="IPR045090">
    <property type="entry name" value="Pept_M3A_M3B"/>
</dbReference>
<organism evidence="8 9">
    <name type="scientific">Synaphobranchus kaupii</name>
    <name type="common">Kaup's arrowtooth eel</name>
    <dbReference type="NCBI Taxonomy" id="118154"/>
    <lineage>
        <taxon>Eukaryota</taxon>
        <taxon>Metazoa</taxon>
        <taxon>Chordata</taxon>
        <taxon>Craniata</taxon>
        <taxon>Vertebrata</taxon>
        <taxon>Euteleostomi</taxon>
        <taxon>Actinopterygii</taxon>
        <taxon>Neopterygii</taxon>
        <taxon>Teleostei</taxon>
        <taxon>Anguilliformes</taxon>
        <taxon>Synaphobranchidae</taxon>
        <taxon>Synaphobranchus</taxon>
    </lineage>
</organism>
<proteinExistence type="inferred from homology"/>
<dbReference type="Proteomes" id="UP001152622">
    <property type="component" value="Chromosome 14"/>
</dbReference>
<protein>
    <recommendedName>
        <fullName evidence="7">Peptidase M3A/M3B catalytic domain-containing protein</fullName>
    </recommendedName>
</protein>